<comment type="similarity">
    <text evidence="1">Belongs to the bacterial sugar transferase family.</text>
</comment>
<name>A0ABV2J0Y4_9HYPH</name>
<dbReference type="PANTHER" id="PTHR30576:SF0">
    <property type="entry name" value="UNDECAPRENYL-PHOSPHATE N-ACETYLGALACTOSAMINYL 1-PHOSPHATE TRANSFERASE-RELATED"/>
    <property type="match status" value="1"/>
</dbReference>
<comment type="caution">
    <text evidence="5">The sequence shown here is derived from an EMBL/GenBank/DDBJ whole genome shotgun (WGS) entry which is preliminary data.</text>
</comment>
<dbReference type="Proteomes" id="UP001549047">
    <property type="component" value="Unassembled WGS sequence"/>
</dbReference>
<evidence type="ECO:0000256" key="2">
    <source>
        <dbReference type="ARBA" id="ARBA00023169"/>
    </source>
</evidence>
<proteinExistence type="inferred from homology"/>
<dbReference type="EMBL" id="JBEPMB010000004">
    <property type="protein sequence ID" value="MET3614407.1"/>
    <property type="molecule type" value="Genomic_DNA"/>
</dbReference>
<gene>
    <name evidence="5" type="ORF">ABID16_002744</name>
</gene>
<evidence type="ECO:0000313" key="5">
    <source>
        <dbReference type="EMBL" id="MET3614407.1"/>
    </source>
</evidence>
<dbReference type="Pfam" id="PF02397">
    <property type="entry name" value="Bac_transf"/>
    <property type="match status" value="1"/>
</dbReference>
<evidence type="ECO:0000313" key="6">
    <source>
        <dbReference type="Proteomes" id="UP001549047"/>
    </source>
</evidence>
<accession>A0ABV2J0Y4</accession>
<sequence>MVSLCALIVLAPLLVGVALAVKATSRGPAFFSQQRWGKDGQKIRVYKFRSMYTDRCDATGVAQTTEDDPRVTPLGRVLRKTSIDELPQLYNVLRGDMSLVGPRCHAIGMKAAGKLYEELVPGYHARHTVRPGITGLAQVRGFRGPTDTPSVSRARIAYDLQYIRSFSIWLDMQILALTVWTELRGGKGF</sequence>
<dbReference type="PANTHER" id="PTHR30576">
    <property type="entry name" value="COLANIC BIOSYNTHESIS UDP-GLUCOSE LIPID CARRIER TRANSFERASE"/>
    <property type="match status" value="1"/>
</dbReference>
<organism evidence="5 6">
    <name type="scientific">Rhizobium aquaticum</name>
    <dbReference type="NCBI Taxonomy" id="1549636"/>
    <lineage>
        <taxon>Bacteria</taxon>
        <taxon>Pseudomonadati</taxon>
        <taxon>Pseudomonadota</taxon>
        <taxon>Alphaproteobacteria</taxon>
        <taxon>Hyphomicrobiales</taxon>
        <taxon>Rhizobiaceae</taxon>
        <taxon>Rhizobium/Agrobacterium group</taxon>
        <taxon>Rhizobium</taxon>
    </lineage>
</organism>
<keyword evidence="3" id="KW-0732">Signal</keyword>
<protein>
    <submittedName>
        <fullName evidence="5">Lipopolysaccharide/colanic/teichoic acid biosynthesis glycosyltransferase</fullName>
    </submittedName>
</protein>
<evidence type="ECO:0000256" key="1">
    <source>
        <dbReference type="ARBA" id="ARBA00006464"/>
    </source>
</evidence>
<feature type="domain" description="Bacterial sugar transferase" evidence="4">
    <location>
        <begin position="2"/>
        <end position="182"/>
    </location>
</feature>
<evidence type="ECO:0000259" key="4">
    <source>
        <dbReference type="Pfam" id="PF02397"/>
    </source>
</evidence>
<keyword evidence="2" id="KW-0270">Exopolysaccharide synthesis</keyword>
<keyword evidence="6" id="KW-1185">Reference proteome</keyword>
<evidence type="ECO:0000256" key="3">
    <source>
        <dbReference type="SAM" id="SignalP"/>
    </source>
</evidence>
<feature type="chain" id="PRO_5045295657" evidence="3">
    <location>
        <begin position="21"/>
        <end position="189"/>
    </location>
</feature>
<dbReference type="InterPro" id="IPR003362">
    <property type="entry name" value="Bact_transf"/>
</dbReference>
<reference evidence="5 6" key="1">
    <citation type="submission" date="2024-06" db="EMBL/GenBank/DDBJ databases">
        <title>Genomic Encyclopedia of Type Strains, Phase IV (KMG-IV): sequencing the most valuable type-strain genomes for metagenomic binning, comparative biology and taxonomic classification.</title>
        <authorList>
            <person name="Goeker M."/>
        </authorList>
    </citation>
    <scope>NUCLEOTIDE SEQUENCE [LARGE SCALE GENOMIC DNA]</scope>
    <source>
        <strain evidence="5 6">DSM 29780</strain>
    </source>
</reference>
<feature type="signal peptide" evidence="3">
    <location>
        <begin position="1"/>
        <end position="20"/>
    </location>
</feature>